<evidence type="ECO:0000256" key="6">
    <source>
        <dbReference type="ARBA" id="ARBA00023242"/>
    </source>
</evidence>
<dbReference type="PANTHER" id="PTHR13497:SF3">
    <property type="entry name" value="HISTONE DEACETYLASE COMPLEX SUBUNIT SAP130"/>
    <property type="match status" value="1"/>
</dbReference>
<dbReference type="GO" id="GO:0000122">
    <property type="term" value="P:negative regulation of transcription by RNA polymerase II"/>
    <property type="evidence" value="ECO:0007669"/>
    <property type="project" value="TreeGrafter"/>
</dbReference>
<evidence type="ECO:0000256" key="5">
    <source>
        <dbReference type="ARBA" id="ARBA00023163"/>
    </source>
</evidence>
<dbReference type="Proteomes" id="UP000694867">
    <property type="component" value="Unplaced"/>
</dbReference>
<feature type="compositionally biased region" description="Polar residues" evidence="7">
    <location>
        <begin position="698"/>
        <end position="713"/>
    </location>
</feature>
<dbReference type="AlphaFoldDB" id="A0AAJ7P965"/>
<name>A0AAJ7P965_9ACAR</name>
<dbReference type="PANTHER" id="PTHR13497">
    <property type="entry name" value="HISTONE DEACETYLASE COMPLEX SUBUNIT SAP130"/>
    <property type="match status" value="1"/>
</dbReference>
<evidence type="ECO:0000256" key="1">
    <source>
        <dbReference type="ARBA" id="ARBA00004123"/>
    </source>
</evidence>
<keyword evidence="3" id="KW-0678">Repressor</keyword>
<dbReference type="Pfam" id="PF16014">
    <property type="entry name" value="SAP130_C"/>
    <property type="match status" value="1"/>
</dbReference>
<evidence type="ECO:0000256" key="3">
    <source>
        <dbReference type="ARBA" id="ARBA00022491"/>
    </source>
</evidence>
<dbReference type="GeneID" id="108863908"/>
<keyword evidence="5" id="KW-0804">Transcription</keyword>
<reference evidence="10" key="1">
    <citation type="submission" date="2025-08" db="UniProtKB">
        <authorList>
            <consortium name="RefSeq"/>
        </authorList>
    </citation>
    <scope>IDENTIFICATION</scope>
</reference>
<evidence type="ECO:0000256" key="7">
    <source>
        <dbReference type="SAM" id="MobiDB-lite"/>
    </source>
</evidence>
<gene>
    <name evidence="10" type="primary">LOC108863908</name>
</gene>
<evidence type="ECO:0000313" key="10">
    <source>
        <dbReference type="RefSeq" id="XP_018494103.1"/>
    </source>
</evidence>
<feature type="region of interest" description="Disordered" evidence="7">
    <location>
        <begin position="618"/>
        <end position="793"/>
    </location>
</feature>
<dbReference type="RefSeq" id="XP_018494103.1">
    <property type="nucleotide sequence ID" value="XM_018638587.1"/>
</dbReference>
<protein>
    <submittedName>
        <fullName evidence="10">Histone deacetylase complex subunit SAP130-like</fullName>
    </submittedName>
</protein>
<sequence>MTAATITPIDLARAIVQPTRLQDDYVTVTPAQTRVTVTGQTTLTPIPRVQPQISLIPATVAPGPSTSTPSPSPVSHLIVPPVAAVKSTALRPSIRPLQPASVLGTNVEKMMAAAARLTPRVARTPTVVPFVRAPVVSVQQTTIQPVAQQSRQRTKTPAALIRPSNHLTSHVPRGPAAVASIAAGPKTALATPIIRQTTGSNVVPAPGHIPVGARVSAAALTPPRTYAPVTMVEVPKTKQSVGKLHLSIPPSITIEPRVRPTVWTGAKPTAYSPAVVQPTSEKTAPTTPFYKTGGTSAPTQFNNGNTTFTPINTPQAQATIQPISNAPASPAVTVTNRVTVTNSKRSNKASPVYVSNKANMNNVVITTQRPVSVRNVPPNPLMTTPSTNHFTMPMANTFQQSLNVTGSDVEVQPRPIGFLTPPGPRLQVPVINVGQNVQPASAGAVVLNNDVLRGNSSVPFTTPGAFFRYETYPASAYFNAQSGASNPMQMTAGGLPGVRSNSSFSSQRPLMVTVDAKAHPSTSSRNVISVTATKADDRTKPTELNAVQNFLNPEIAAGLQRISSETTITKLATPPPASITVTAIPSPGLDRVTTSVIEVGHSTKIANLTEKVITQALSGGKKVSGSATPPKVRGGPLPNTAPGIVPLPITVTTVPSASKSNQQKTMTPKNQQKPTTPTNQQATQGSPSRPSILRKRSASTADAFNALLSSSVPSKKGPRDERAPASMKQESTEENSYNHTSGDSAARSGKPHEDQKGPASPRKKPRKQFPQLSETGGEARPGHREQNGKDHDATINQRPQLFGRQQPGWKARLNHFLRHSDVRCKDDQKPSVNELANQKSAAQRAHGWKLFHIRGQVEEVETIESDVVHRFEKILEDFETSSRAMERSSFGPEDERMLTKIADLIKGNLQRSKIMQDHMIEVKKQLGKVLEHKGGVLNVIGKHVSKRPLKKREML</sequence>
<dbReference type="InterPro" id="IPR031963">
    <property type="entry name" value="SAP130_C"/>
</dbReference>
<evidence type="ECO:0000256" key="4">
    <source>
        <dbReference type="ARBA" id="ARBA00023015"/>
    </source>
</evidence>
<feature type="compositionally biased region" description="Polar residues" evidence="7">
    <location>
        <begin position="734"/>
        <end position="743"/>
    </location>
</feature>
<feature type="compositionally biased region" description="Polar residues" evidence="7">
    <location>
        <begin position="650"/>
        <end position="660"/>
    </location>
</feature>
<feature type="compositionally biased region" description="Basic and acidic residues" evidence="7">
    <location>
        <begin position="780"/>
        <end position="793"/>
    </location>
</feature>
<comment type="subcellular location">
    <subcellularLocation>
        <location evidence="1">Nucleus</location>
    </subcellularLocation>
</comment>
<evidence type="ECO:0000313" key="9">
    <source>
        <dbReference type="Proteomes" id="UP000694867"/>
    </source>
</evidence>
<feature type="domain" description="Histone deacetylase complex subunit SAP130 C-terminal" evidence="8">
    <location>
        <begin position="806"/>
        <end position="939"/>
    </location>
</feature>
<accession>A0AAJ7P965</accession>
<keyword evidence="6" id="KW-0539">Nucleus</keyword>
<dbReference type="InterPro" id="IPR024137">
    <property type="entry name" value="His_deAcase_cplx_SAP130"/>
</dbReference>
<comment type="similarity">
    <text evidence="2">Belongs to the SAP130 family.</text>
</comment>
<proteinExistence type="inferred from homology"/>
<dbReference type="KEGG" id="goe:108863908"/>
<feature type="compositionally biased region" description="Low complexity" evidence="7">
    <location>
        <begin position="661"/>
        <end position="684"/>
    </location>
</feature>
<dbReference type="GO" id="GO:0070822">
    <property type="term" value="C:Sin3-type complex"/>
    <property type="evidence" value="ECO:0007669"/>
    <property type="project" value="TreeGrafter"/>
</dbReference>
<evidence type="ECO:0000256" key="2">
    <source>
        <dbReference type="ARBA" id="ARBA00007859"/>
    </source>
</evidence>
<keyword evidence="9" id="KW-1185">Reference proteome</keyword>
<evidence type="ECO:0000259" key="8">
    <source>
        <dbReference type="Pfam" id="PF16014"/>
    </source>
</evidence>
<organism evidence="9 10">
    <name type="scientific">Galendromus occidentalis</name>
    <name type="common">western predatory mite</name>
    <dbReference type="NCBI Taxonomy" id="34638"/>
    <lineage>
        <taxon>Eukaryota</taxon>
        <taxon>Metazoa</taxon>
        <taxon>Ecdysozoa</taxon>
        <taxon>Arthropoda</taxon>
        <taxon>Chelicerata</taxon>
        <taxon>Arachnida</taxon>
        <taxon>Acari</taxon>
        <taxon>Parasitiformes</taxon>
        <taxon>Mesostigmata</taxon>
        <taxon>Gamasina</taxon>
        <taxon>Phytoseioidea</taxon>
        <taxon>Phytoseiidae</taxon>
        <taxon>Typhlodrominae</taxon>
        <taxon>Galendromus</taxon>
    </lineage>
</organism>
<keyword evidence="4" id="KW-0805">Transcription regulation</keyword>